<evidence type="ECO:0000259" key="1">
    <source>
        <dbReference type="Pfam" id="PF07517"/>
    </source>
</evidence>
<dbReference type="AlphaFoldDB" id="A0A0F9HRV1"/>
<protein>
    <recommendedName>
        <fullName evidence="1">SecA DEAD-like N-terminal domain-containing protein</fullName>
    </recommendedName>
</protein>
<organism evidence="2">
    <name type="scientific">marine sediment metagenome</name>
    <dbReference type="NCBI Taxonomy" id="412755"/>
    <lineage>
        <taxon>unclassified sequences</taxon>
        <taxon>metagenomes</taxon>
        <taxon>ecological metagenomes</taxon>
    </lineage>
</organism>
<dbReference type="InterPro" id="IPR011115">
    <property type="entry name" value="SecA_DEAD"/>
</dbReference>
<dbReference type="GO" id="GO:0005524">
    <property type="term" value="F:ATP binding"/>
    <property type="evidence" value="ECO:0007669"/>
    <property type="project" value="InterPro"/>
</dbReference>
<dbReference type="InterPro" id="IPR027417">
    <property type="entry name" value="P-loop_NTPase"/>
</dbReference>
<feature type="non-terminal residue" evidence="2">
    <location>
        <position position="58"/>
    </location>
</feature>
<sequence>MVLSAIKRVLGGDYNERELGKLRPLVQRVSELAEQVSALSDAELRAKTDEFRSRLSEG</sequence>
<dbReference type="Pfam" id="PF07517">
    <property type="entry name" value="SecA_DEAD"/>
    <property type="match status" value="1"/>
</dbReference>
<feature type="domain" description="SecA DEAD-like N-terminal" evidence="1">
    <location>
        <begin position="12"/>
        <end position="57"/>
    </location>
</feature>
<dbReference type="GO" id="GO:0017038">
    <property type="term" value="P:protein import"/>
    <property type="evidence" value="ECO:0007669"/>
    <property type="project" value="InterPro"/>
</dbReference>
<name>A0A0F9HRV1_9ZZZZ</name>
<evidence type="ECO:0000313" key="2">
    <source>
        <dbReference type="EMBL" id="KKM18106.1"/>
    </source>
</evidence>
<accession>A0A0F9HRV1</accession>
<proteinExistence type="predicted"/>
<dbReference type="EMBL" id="LAZR01014295">
    <property type="protein sequence ID" value="KKM18106.1"/>
    <property type="molecule type" value="Genomic_DNA"/>
</dbReference>
<comment type="caution">
    <text evidence="2">The sequence shown here is derived from an EMBL/GenBank/DDBJ whole genome shotgun (WGS) entry which is preliminary data.</text>
</comment>
<gene>
    <name evidence="2" type="ORF">LCGC14_1669010</name>
</gene>
<dbReference type="Gene3D" id="3.40.50.300">
    <property type="entry name" value="P-loop containing nucleotide triphosphate hydrolases"/>
    <property type="match status" value="1"/>
</dbReference>
<dbReference type="GO" id="GO:0016020">
    <property type="term" value="C:membrane"/>
    <property type="evidence" value="ECO:0007669"/>
    <property type="project" value="InterPro"/>
</dbReference>
<reference evidence="2" key="1">
    <citation type="journal article" date="2015" name="Nature">
        <title>Complex archaea that bridge the gap between prokaryotes and eukaryotes.</title>
        <authorList>
            <person name="Spang A."/>
            <person name="Saw J.H."/>
            <person name="Jorgensen S.L."/>
            <person name="Zaremba-Niedzwiedzka K."/>
            <person name="Martijn J."/>
            <person name="Lind A.E."/>
            <person name="van Eijk R."/>
            <person name="Schleper C."/>
            <person name="Guy L."/>
            <person name="Ettema T.J."/>
        </authorList>
    </citation>
    <scope>NUCLEOTIDE SEQUENCE</scope>
</reference>